<evidence type="ECO:0000256" key="5">
    <source>
        <dbReference type="ARBA" id="ARBA00023136"/>
    </source>
</evidence>
<evidence type="ECO:0000256" key="6">
    <source>
        <dbReference type="SAM" id="MobiDB-lite"/>
    </source>
</evidence>
<evidence type="ECO:0000313" key="8">
    <source>
        <dbReference type="EMBL" id="RKQ91167.1"/>
    </source>
</evidence>
<gene>
    <name evidence="8" type="ORF">C8N24_0987</name>
</gene>
<evidence type="ECO:0000256" key="4">
    <source>
        <dbReference type="ARBA" id="ARBA00022989"/>
    </source>
</evidence>
<comment type="subcellular location">
    <subcellularLocation>
        <location evidence="1">Cell membrane</location>
        <topology evidence="1">Multi-pass membrane protein</topology>
    </subcellularLocation>
</comment>
<protein>
    <submittedName>
        <fullName evidence="8">Membrane protein</fullName>
    </submittedName>
</protein>
<accession>A0A660L7Y9</accession>
<evidence type="ECO:0000256" key="2">
    <source>
        <dbReference type="ARBA" id="ARBA00022475"/>
    </source>
</evidence>
<dbReference type="Pfam" id="PF03631">
    <property type="entry name" value="Virul_fac_BrkB"/>
    <property type="match status" value="1"/>
</dbReference>
<keyword evidence="5 7" id="KW-0472">Membrane</keyword>
<dbReference type="PIRSF" id="PIRSF035875">
    <property type="entry name" value="RNase_BN"/>
    <property type="match status" value="1"/>
</dbReference>
<feature type="compositionally biased region" description="Basic and acidic residues" evidence="6">
    <location>
        <begin position="287"/>
        <end position="302"/>
    </location>
</feature>
<dbReference type="AlphaFoldDB" id="A0A660L7Y9"/>
<dbReference type="InterPro" id="IPR017039">
    <property type="entry name" value="Virul_fac_BrkB"/>
</dbReference>
<dbReference type="PANTHER" id="PTHR30213:SF0">
    <property type="entry name" value="UPF0761 MEMBRANE PROTEIN YIHY"/>
    <property type="match status" value="1"/>
</dbReference>
<evidence type="ECO:0000256" key="3">
    <source>
        <dbReference type="ARBA" id="ARBA00022692"/>
    </source>
</evidence>
<feature type="transmembrane region" description="Helical" evidence="7">
    <location>
        <begin position="21"/>
        <end position="49"/>
    </location>
</feature>
<dbReference type="OrthoDB" id="9781030at2"/>
<dbReference type="RefSeq" id="WP_121248551.1">
    <property type="nucleotide sequence ID" value="NZ_RBIL01000001.1"/>
</dbReference>
<dbReference type="Proteomes" id="UP000278962">
    <property type="component" value="Unassembled WGS sequence"/>
</dbReference>
<reference evidence="8 9" key="1">
    <citation type="submission" date="2018-10" db="EMBL/GenBank/DDBJ databases">
        <title>Genomic Encyclopedia of Archaeal and Bacterial Type Strains, Phase II (KMG-II): from individual species to whole genera.</title>
        <authorList>
            <person name="Goeker M."/>
        </authorList>
    </citation>
    <scope>NUCLEOTIDE SEQUENCE [LARGE SCALE GENOMIC DNA]</scope>
    <source>
        <strain evidence="8 9">DSM 14954</strain>
    </source>
</reference>
<keyword evidence="9" id="KW-1185">Reference proteome</keyword>
<keyword evidence="2" id="KW-1003">Cell membrane</keyword>
<feature type="transmembrane region" description="Helical" evidence="7">
    <location>
        <begin position="209"/>
        <end position="233"/>
    </location>
</feature>
<organism evidence="8 9">
    <name type="scientific">Solirubrobacter pauli</name>
    <dbReference type="NCBI Taxonomy" id="166793"/>
    <lineage>
        <taxon>Bacteria</taxon>
        <taxon>Bacillati</taxon>
        <taxon>Actinomycetota</taxon>
        <taxon>Thermoleophilia</taxon>
        <taxon>Solirubrobacterales</taxon>
        <taxon>Solirubrobacteraceae</taxon>
        <taxon>Solirubrobacter</taxon>
    </lineage>
</organism>
<dbReference type="PANTHER" id="PTHR30213">
    <property type="entry name" value="INNER MEMBRANE PROTEIN YHJD"/>
    <property type="match status" value="1"/>
</dbReference>
<proteinExistence type="predicted"/>
<feature type="region of interest" description="Disordered" evidence="6">
    <location>
        <begin position="280"/>
        <end position="302"/>
    </location>
</feature>
<keyword evidence="3 7" id="KW-0812">Transmembrane</keyword>
<dbReference type="GO" id="GO:0005886">
    <property type="term" value="C:plasma membrane"/>
    <property type="evidence" value="ECO:0007669"/>
    <property type="project" value="UniProtKB-SubCell"/>
</dbReference>
<feature type="transmembrane region" description="Helical" evidence="7">
    <location>
        <begin position="245"/>
        <end position="264"/>
    </location>
</feature>
<evidence type="ECO:0000313" key="9">
    <source>
        <dbReference type="Proteomes" id="UP000278962"/>
    </source>
</evidence>
<feature type="transmembrane region" description="Helical" evidence="7">
    <location>
        <begin position="90"/>
        <end position="119"/>
    </location>
</feature>
<feature type="transmembrane region" description="Helical" evidence="7">
    <location>
        <begin position="131"/>
        <end position="155"/>
    </location>
</feature>
<dbReference type="EMBL" id="RBIL01000001">
    <property type="protein sequence ID" value="RKQ91167.1"/>
    <property type="molecule type" value="Genomic_DNA"/>
</dbReference>
<feature type="transmembrane region" description="Helical" evidence="7">
    <location>
        <begin position="175"/>
        <end position="197"/>
    </location>
</feature>
<keyword evidence="4 7" id="KW-1133">Transmembrane helix</keyword>
<evidence type="ECO:0000256" key="7">
    <source>
        <dbReference type="SAM" id="Phobius"/>
    </source>
</evidence>
<sequence>MSAFAHVLGSALRRFWEQNMFHHAAALTYHALLALFQVLLLGVALLGLLGTAETVDDAGRFLIDRGADPQVIDAVTAAGRHAIEARGASAAALAVAVVFALFIASSAYLAATVALNVVVEARDERNPFQRRAWALFGASVGILLGVGAVVAVFLGGDLAGEAAGVFGLGDTAESAWRLLRLPLAAVLAMTGFAWMYYSAPTVDDPRWKWISVGACVAVAVWLVASVGLFRFAAAFGTYNATYGTFASAIILAVWLWLTSAALLLGAEINAAGRYADNHAHPISRSGHSPERAQHEAARTAAD</sequence>
<name>A0A660L7Y9_9ACTN</name>
<evidence type="ECO:0000256" key="1">
    <source>
        <dbReference type="ARBA" id="ARBA00004651"/>
    </source>
</evidence>
<comment type="caution">
    <text evidence="8">The sequence shown here is derived from an EMBL/GenBank/DDBJ whole genome shotgun (WGS) entry which is preliminary data.</text>
</comment>